<evidence type="ECO:0000313" key="4">
    <source>
        <dbReference type="WBParaSite" id="HPBE_0000239701-mRNA-1"/>
    </source>
</evidence>
<dbReference type="Proteomes" id="UP000050761">
    <property type="component" value="Unassembled WGS sequence"/>
</dbReference>
<dbReference type="AlphaFoldDB" id="A0A183F8A5"/>
<evidence type="ECO:0000313" key="3">
    <source>
        <dbReference type="Proteomes" id="UP000050761"/>
    </source>
</evidence>
<feature type="region of interest" description="Disordered" evidence="1">
    <location>
        <begin position="1"/>
        <end position="29"/>
    </location>
</feature>
<organism evidence="3 4">
    <name type="scientific">Heligmosomoides polygyrus</name>
    <name type="common">Parasitic roundworm</name>
    <dbReference type="NCBI Taxonomy" id="6339"/>
    <lineage>
        <taxon>Eukaryota</taxon>
        <taxon>Metazoa</taxon>
        <taxon>Ecdysozoa</taxon>
        <taxon>Nematoda</taxon>
        <taxon>Chromadorea</taxon>
        <taxon>Rhabditida</taxon>
        <taxon>Rhabditina</taxon>
        <taxon>Rhabditomorpha</taxon>
        <taxon>Strongyloidea</taxon>
        <taxon>Heligmosomidae</taxon>
        <taxon>Heligmosomoides</taxon>
    </lineage>
</organism>
<name>A0A183F8A5_HELPZ</name>
<dbReference type="OrthoDB" id="5901042at2759"/>
<proteinExistence type="predicted"/>
<protein>
    <submittedName>
        <fullName evidence="2 4">Uncharacterized protein</fullName>
    </submittedName>
</protein>
<gene>
    <name evidence="2" type="ORF">HPBE_LOCUS2398</name>
</gene>
<keyword evidence="3" id="KW-1185">Reference proteome</keyword>
<evidence type="ECO:0000313" key="2">
    <source>
        <dbReference type="EMBL" id="VDO24986.1"/>
    </source>
</evidence>
<reference evidence="2 3" key="1">
    <citation type="submission" date="2018-11" db="EMBL/GenBank/DDBJ databases">
        <authorList>
            <consortium name="Pathogen Informatics"/>
        </authorList>
    </citation>
    <scope>NUCLEOTIDE SEQUENCE [LARGE SCALE GENOMIC DNA]</scope>
</reference>
<accession>A0A183F8A5</accession>
<accession>A0A3P7TT76</accession>
<feature type="compositionally biased region" description="Polar residues" evidence="1">
    <location>
        <begin position="1"/>
        <end position="12"/>
    </location>
</feature>
<evidence type="ECO:0000256" key="1">
    <source>
        <dbReference type="SAM" id="MobiDB-lite"/>
    </source>
</evidence>
<reference evidence="4" key="2">
    <citation type="submission" date="2019-09" db="UniProtKB">
        <authorList>
            <consortium name="WormBaseParasite"/>
        </authorList>
    </citation>
    <scope>IDENTIFICATION</scope>
</reference>
<sequence>MNTPVAESSIQGSRGMKRPCIDLNSPPVASPDLERQVELLVNDDSLPVHLRTVPAYLVEDRKRMQAVLNAFNDLVDEAKSLRLENAHLKQRCSGRSFSYVPAGY</sequence>
<dbReference type="EMBL" id="UZAH01003548">
    <property type="protein sequence ID" value="VDO24986.1"/>
    <property type="molecule type" value="Genomic_DNA"/>
</dbReference>
<dbReference type="WBParaSite" id="HPBE_0000239701-mRNA-1">
    <property type="protein sequence ID" value="HPBE_0000239701-mRNA-1"/>
    <property type="gene ID" value="HPBE_0000239701"/>
</dbReference>